<name>A0A3B1CWL5_9ZZZZ</name>
<organism evidence="2">
    <name type="scientific">hydrothermal vent metagenome</name>
    <dbReference type="NCBI Taxonomy" id="652676"/>
    <lineage>
        <taxon>unclassified sequences</taxon>
        <taxon>metagenomes</taxon>
        <taxon>ecological metagenomes</taxon>
    </lineage>
</organism>
<dbReference type="AlphaFoldDB" id="A0A3B1CWL5"/>
<protein>
    <recommendedName>
        <fullName evidence="1">FlgD/Vpr Ig-like domain-containing protein</fullName>
    </recommendedName>
</protein>
<feature type="domain" description="FlgD/Vpr Ig-like" evidence="1">
    <location>
        <begin position="337"/>
        <end position="391"/>
    </location>
</feature>
<dbReference type="InterPro" id="IPR026444">
    <property type="entry name" value="Secre_tail"/>
</dbReference>
<dbReference type="InterPro" id="IPR025965">
    <property type="entry name" value="FlgD/Vpr_Ig-like"/>
</dbReference>
<evidence type="ECO:0000259" key="1">
    <source>
        <dbReference type="Pfam" id="PF13860"/>
    </source>
</evidence>
<evidence type="ECO:0000313" key="2">
    <source>
        <dbReference type="EMBL" id="VAX27070.1"/>
    </source>
</evidence>
<reference evidence="2" key="1">
    <citation type="submission" date="2018-06" db="EMBL/GenBank/DDBJ databases">
        <authorList>
            <person name="Zhirakovskaya E."/>
        </authorList>
    </citation>
    <scope>NUCLEOTIDE SEQUENCE</scope>
</reference>
<sequence length="404" mass="45620">MQNTIIRTLLLLIIFIYTPILSQEFGPREDWGIIESSKINEGSGIEASSKNPGVFWTFNDSGGENEIYAFSSTGKDLGTFKISGSANKDWEDISIGPGPIEGEQYIYIGDFGDNGQKRVYKTIYRILEPVVDTQQTAVDTVLEGVERLVFVYPEGQKYNAESLMIDPLTKDIFVVLKDDLTRVFQATKPDSFHWVPDWIVDTMKVVDTLVFRSKANAADISDSGEEILIKDDNFVYHWYRKNNEPVAEALKKIPKVLPYVKEPNGEGICWAPDSSGYFTFSEGLHPHLYFYPRVVTSVESDKTLPDQFLLEQNYPNPFNPSTTIRYTIPNVGSSFSSSMNVKLTIFDILGHKIATLVNEQQGPGNYQVKWNGKDKNDKEVASGIYLYRLKAGSFISTKKMMLLQ</sequence>
<dbReference type="Pfam" id="PF13860">
    <property type="entry name" value="FlgD_ig"/>
    <property type="match status" value="1"/>
</dbReference>
<proteinExistence type="predicted"/>
<dbReference type="NCBIfam" id="TIGR04183">
    <property type="entry name" value="Por_Secre_tail"/>
    <property type="match status" value="1"/>
</dbReference>
<accession>A0A3B1CWL5</accession>
<dbReference type="Gene3D" id="2.60.40.4070">
    <property type="match status" value="1"/>
</dbReference>
<dbReference type="EMBL" id="UOGD01000367">
    <property type="protein sequence ID" value="VAX27070.1"/>
    <property type="molecule type" value="Genomic_DNA"/>
</dbReference>
<gene>
    <name evidence="2" type="ORF">MNBD_IGNAVI01-2948</name>
</gene>